<dbReference type="EMBL" id="PKSG01001106">
    <property type="protein sequence ID" value="POR31065.1"/>
    <property type="molecule type" value="Genomic_DNA"/>
</dbReference>
<dbReference type="PANTHER" id="PTHR42877:SF5">
    <property type="entry name" value="L-ORNITHINE N(5)-MONOOXYGENASE-RELATED"/>
    <property type="match status" value="1"/>
</dbReference>
<keyword evidence="3" id="KW-1185">Reference proteome</keyword>
<dbReference type="InterPro" id="IPR051209">
    <property type="entry name" value="FAD-bind_Monooxygenase_sf"/>
</dbReference>
<sequence>MTGHGDLHNSHAMREQVQLTVDPTYRYKSLAIGPDEDDCRIRELYRPFLLPDVDATNDWVAQQELSTVLKMVESQILDKQGDRLRIPILYGSLRSRFPISNRVWRYGLAAKLDLAFVAFKTNAVGNLLRRLIQGSLEQYMRRTAPPEYHDILVPDFEFGAKRPILDHGYLENPTFLTVVGPDEVRTDSGETVRADVIVLANGFKTQGLLTPMIIKGRNGAVLPEVWQKPGSFASAYMGVCVADFPNLFLLTGPNTLPSGHSTLVGIECSVEYILRLIDPLIDEDTKTPRRASIQVKEAAQRVFNNRIQADMQGLVYTADVGNWYFDKRSGRNTLIWPGTQWAFWWSRCIRKPNWCDFDIAYKGDADVRQ</sequence>
<comment type="caution">
    <text evidence="2">The sequence shown here is derived from an EMBL/GenBank/DDBJ whole genome shotgun (WGS) entry which is preliminary data.</text>
</comment>
<dbReference type="STRING" id="94208.A0A2S4KLS9"/>
<dbReference type="OrthoDB" id="74360at2759"/>
<dbReference type="InterPro" id="IPR036188">
    <property type="entry name" value="FAD/NAD-bd_sf"/>
</dbReference>
<dbReference type="Proteomes" id="UP000237481">
    <property type="component" value="Unassembled WGS sequence"/>
</dbReference>
<evidence type="ECO:0000313" key="2">
    <source>
        <dbReference type="EMBL" id="POR31065.1"/>
    </source>
</evidence>
<reference evidence="2 3" key="1">
    <citation type="submission" date="2018-01" db="EMBL/GenBank/DDBJ databases">
        <title>Harnessing the power of phylogenomics to disentangle the directionality and signatures of interkingdom host jumping in the parasitic fungal genus Tolypocladium.</title>
        <authorList>
            <person name="Quandt C.A."/>
            <person name="Patterson W."/>
            <person name="Spatafora J.W."/>
        </authorList>
    </citation>
    <scope>NUCLEOTIDE SEQUENCE [LARGE SCALE GENOMIC DNA]</scope>
    <source>
        <strain evidence="2 3">NRBC 100945</strain>
    </source>
</reference>
<proteinExistence type="inferred from homology"/>
<protein>
    <recommendedName>
        <fullName evidence="4">Monooxygenase</fullName>
    </recommendedName>
</protein>
<dbReference type="SUPFAM" id="SSF51905">
    <property type="entry name" value="FAD/NAD(P)-binding domain"/>
    <property type="match status" value="1"/>
</dbReference>
<evidence type="ECO:0000313" key="3">
    <source>
        <dbReference type="Proteomes" id="UP000237481"/>
    </source>
</evidence>
<dbReference type="PANTHER" id="PTHR42877">
    <property type="entry name" value="L-ORNITHINE N(5)-MONOOXYGENASE-RELATED"/>
    <property type="match status" value="1"/>
</dbReference>
<accession>A0A2S4KLS9</accession>
<evidence type="ECO:0008006" key="4">
    <source>
        <dbReference type="Google" id="ProtNLM"/>
    </source>
</evidence>
<name>A0A2S4KLS9_9HYPO</name>
<dbReference type="Gene3D" id="3.50.50.60">
    <property type="entry name" value="FAD/NAD(P)-binding domain"/>
    <property type="match status" value="1"/>
</dbReference>
<dbReference type="AlphaFoldDB" id="A0A2S4KLS9"/>
<comment type="similarity">
    <text evidence="1">Belongs to the FAD-binding monooxygenase family.</text>
</comment>
<evidence type="ECO:0000256" key="1">
    <source>
        <dbReference type="ARBA" id="ARBA00010139"/>
    </source>
</evidence>
<gene>
    <name evidence="2" type="ORF">TPAR_08733</name>
</gene>
<organism evidence="2 3">
    <name type="scientific">Tolypocladium paradoxum</name>
    <dbReference type="NCBI Taxonomy" id="94208"/>
    <lineage>
        <taxon>Eukaryota</taxon>
        <taxon>Fungi</taxon>
        <taxon>Dikarya</taxon>
        <taxon>Ascomycota</taxon>
        <taxon>Pezizomycotina</taxon>
        <taxon>Sordariomycetes</taxon>
        <taxon>Hypocreomycetidae</taxon>
        <taxon>Hypocreales</taxon>
        <taxon>Ophiocordycipitaceae</taxon>
        <taxon>Tolypocladium</taxon>
    </lineage>
</organism>